<evidence type="ECO:0000256" key="6">
    <source>
        <dbReference type="ARBA" id="ARBA00023098"/>
    </source>
</evidence>
<protein>
    <recommendedName>
        <fullName evidence="10">PKS/mFAS DH domain-containing protein</fullName>
    </recommendedName>
</protein>
<dbReference type="InterPro" id="IPR016035">
    <property type="entry name" value="Acyl_Trfase/lysoPLipase"/>
</dbReference>
<dbReference type="InterPro" id="IPR001227">
    <property type="entry name" value="Ac_transferase_dom_sf"/>
</dbReference>
<evidence type="ECO:0000256" key="4">
    <source>
        <dbReference type="ARBA" id="ARBA00022857"/>
    </source>
</evidence>
<dbReference type="SUPFAM" id="SSF52151">
    <property type="entry name" value="FabD/lysophospholipase-like"/>
    <property type="match status" value="1"/>
</dbReference>
<dbReference type="PANTHER" id="PTHR43775">
    <property type="entry name" value="FATTY ACID SYNTHASE"/>
    <property type="match status" value="1"/>
</dbReference>
<dbReference type="Gene3D" id="3.40.50.150">
    <property type="entry name" value="Vaccinia Virus protein VP39"/>
    <property type="match status" value="1"/>
</dbReference>
<keyword evidence="12" id="KW-1185">Reference proteome</keyword>
<name>A0AAQ4EJ53_AMBAM</name>
<dbReference type="GO" id="GO:0006633">
    <property type="term" value="P:fatty acid biosynthetic process"/>
    <property type="evidence" value="ECO:0007669"/>
    <property type="project" value="UniProtKB-KW"/>
</dbReference>
<dbReference type="AlphaFoldDB" id="A0AAQ4EJ53"/>
<dbReference type="InterPro" id="IPR049391">
    <property type="entry name" value="FAS_pseudo-KR"/>
</dbReference>
<dbReference type="Pfam" id="PF21149">
    <property type="entry name" value="FAS_pseudo-KR"/>
    <property type="match status" value="1"/>
</dbReference>
<dbReference type="Gene3D" id="3.40.366.10">
    <property type="entry name" value="Malonyl-Coenzyme A Acyl Carrier Protein, domain 2"/>
    <property type="match status" value="1"/>
</dbReference>
<dbReference type="Pfam" id="PF21089">
    <property type="entry name" value="PKS_DH_N"/>
    <property type="match status" value="1"/>
</dbReference>
<evidence type="ECO:0000256" key="9">
    <source>
        <dbReference type="PROSITE-ProRule" id="PRU01363"/>
    </source>
</evidence>
<keyword evidence="5" id="KW-0560">Oxidoreductase</keyword>
<keyword evidence="1" id="KW-0596">Phosphopantetheine</keyword>
<feature type="region of interest" description="C-terminal hotdog fold" evidence="9">
    <location>
        <begin position="445"/>
        <end position="572"/>
    </location>
</feature>
<dbReference type="Proteomes" id="UP001321473">
    <property type="component" value="Unassembled WGS sequence"/>
</dbReference>
<evidence type="ECO:0000313" key="12">
    <source>
        <dbReference type="Proteomes" id="UP001321473"/>
    </source>
</evidence>
<comment type="caution">
    <text evidence="11">The sequence shown here is derived from an EMBL/GenBank/DDBJ whole genome shotgun (WGS) entry which is preliminary data.</text>
</comment>
<keyword evidence="6" id="KW-0443">Lipid metabolism</keyword>
<dbReference type="SMART" id="SM00826">
    <property type="entry name" value="PKS_DH"/>
    <property type="match status" value="1"/>
</dbReference>
<evidence type="ECO:0000256" key="7">
    <source>
        <dbReference type="ARBA" id="ARBA00023160"/>
    </source>
</evidence>
<keyword evidence="8" id="KW-0511">Multifunctional enzyme</keyword>
<dbReference type="GO" id="GO:0004312">
    <property type="term" value="F:fatty acid synthase activity"/>
    <property type="evidence" value="ECO:0007669"/>
    <property type="project" value="TreeGrafter"/>
</dbReference>
<feature type="active site" description="Proton acceptor; for dehydratase activity" evidence="9">
    <location>
        <position position="342"/>
    </location>
</feature>
<dbReference type="InterPro" id="IPR020807">
    <property type="entry name" value="PKS_DH"/>
</dbReference>
<dbReference type="PROSITE" id="PS52019">
    <property type="entry name" value="PKS_MFAS_DH"/>
    <property type="match status" value="1"/>
</dbReference>
<dbReference type="InterPro" id="IPR042104">
    <property type="entry name" value="PKS_dehydratase_sf"/>
</dbReference>
<organism evidence="11 12">
    <name type="scientific">Amblyomma americanum</name>
    <name type="common">Lone star tick</name>
    <dbReference type="NCBI Taxonomy" id="6943"/>
    <lineage>
        <taxon>Eukaryota</taxon>
        <taxon>Metazoa</taxon>
        <taxon>Ecdysozoa</taxon>
        <taxon>Arthropoda</taxon>
        <taxon>Chelicerata</taxon>
        <taxon>Arachnida</taxon>
        <taxon>Acari</taxon>
        <taxon>Parasitiformes</taxon>
        <taxon>Ixodida</taxon>
        <taxon>Ixodoidea</taxon>
        <taxon>Ixodidae</taxon>
        <taxon>Amblyomminae</taxon>
        <taxon>Amblyomma</taxon>
    </lineage>
</organism>
<dbReference type="InterPro" id="IPR049552">
    <property type="entry name" value="PKS_DH_N"/>
</dbReference>
<evidence type="ECO:0000313" key="11">
    <source>
        <dbReference type="EMBL" id="KAK8774720.1"/>
    </source>
</evidence>
<dbReference type="Gene3D" id="3.10.129.110">
    <property type="entry name" value="Polyketide synthase dehydratase"/>
    <property type="match status" value="1"/>
</dbReference>
<keyword evidence="3" id="KW-0276">Fatty acid metabolism</keyword>
<dbReference type="InterPro" id="IPR014043">
    <property type="entry name" value="Acyl_transferase_dom"/>
</dbReference>
<accession>A0AAQ4EJ53</accession>
<keyword evidence="2" id="KW-0444">Lipid biosynthesis</keyword>
<feature type="region of interest" description="N-terminal hotdog fold" evidence="9">
    <location>
        <begin position="303"/>
        <end position="429"/>
    </location>
</feature>
<keyword evidence="7" id="KW-0275">Fatty acid biosynthesis</keyword>
<dbReference type="Pfam" id="PF00698">
    <property type="entry name" value="Acyl_transf_1"/>
    <property type="match status" value="1"/>
</dbReference>
<dbReference type="InterPro" id="IPR049900">
    <property type="entry name" value="PKS_mFAS_DH"/>
</dbReference>
<dbReference type="GO" id="GO:0016491">
    <property type="term" value="F:oxidoreductase activity"/>
    <property type="evidence" value="ECO:0007669"/>
    <property type="project" value="UniProtKB-KW"/>
</dbReference>
<dbReference type="InterPro" id="IPR016036">
    <property type="entry name" value="Malonyl_transacylase_ACP-bd"/>
</dbReference>
<evidence type="ECO:0000256" key="2">
    <source>
        <dbReference type="ARBA" id="ARBA00022516"/>
    </source>
</evidence>
<feature type="domain" description="PKS/mFAS DH" evidence="10">
    <location>
        <begin position="303"/>
        <end position="572"/>
    </location>
</feature>
<sequence length="945" mass="104735">MYDYVELESFSDPGLVIIGTRHPLQQVALVDMLRALGVQPDGMLGHSLGEIACAYADGCFTAEQAVLCSFWRGRCTDLANLPKGAMAAVGLTWEEASKRCRDGVVPACHNAEDSVTVSGPPDATAKLVQELRAENVFAREVKSGNVAFHSKYVESVGPPLLEHLKKVIPEPKPRSHRWVCSSLPESRWEEPFARSSSPEYHVNNLLSPVLFSEALQHVPKDAVVLDIGPHCLLLPVLRRAFGADASCLGLMKRHEDNTQFFLGSLGKLHSLGVKLDLSSLYPPVPLPVPRGTPSIAHLVSWDHSQTWTVTRWNDFYTLAQSSEEIVEVDMETNERDAYLSGHQIDGRVLFPATGYIVLAWKFLAKRADKPFDKMPVVLEDLTFHRATVLLRSSPVRFRVSILRATGDFEISEAGTVVASGRIRMADEDDDFIDYASAGDANHAAAYELELEDIYKELRLRGYEYGECFQGILKANTENTYGKLKWQDNWVTFMDTMLQFGILDAPLRALRLPTRIQKCWIDPLRHAQATEKLQSTGLDVVYEKNLAQCHAGGISIQGVKSFITHRRAVDQAAVLSEYQFVPYVDKESTREERGAKVREYVDVCNGLARLVLQSIGENKPVIHEILEDFCEAPDQVVLRYLRSVAEDQGLLRVLAAVKKQVDNSPSSLVTAVQTVTAACKEDLEKDRLNTALFEEDPLRHLLDVVVENTNVKKLHVVEIAAVGRDSVLAPFVSSALSFTNAVLKLDYTLAHPSPDKLAAAQIPEGVKLVAWNPASPAKSKLPEADLVVAWLLVLAQGTIEPFIELLSTLCTEHAFVLVAFRTSLTPAEKFLSAVGDTQFSVHTIEAVESILQSSGFCLVALKSDNLSALLLLRKNESRSYEAIPETVKVKSTHYDWVETLKAKARDHENKTTGQRLWLIAEDSCTSGVVGLANCLRREAPEIPIRY</sequence>
<evidence type="ECO:0000256" key="1">
    <source>
        <dbReference type="ARBA" id="ARBA00022450"/>
    </source>
</evidence>
<feature type="active site" description="Proton donor; for dehydratase activity" evidence="9">
    <location>
        <position position="494"/>
    </location>
</feature>
<reference evidence="11 12" key="1">
    <citation type="journal article" date="2023" name="Arcadia Sci">
        <title>De novo assembly of a long-read Amblyomma americanum tick genome.</title>
        <authorList>
            <person name="Chou S."/>
            <person name="Poskanzer K.E."/>
            <person name="Rollins M."/>
            <person name="Thuy-Boun P.S."/>
        </authorList>
    </citation>
    <scope>NUCLEOTIDE SEQUENCE [LARGE SCALE GENOMIC DNA]</scope>
    <source>
        <strain evidence="11">F_SG_1</strain>
        <tissue evidence="11">Salivary glands</tissue>
    </source>
</reference>
<dbReference type="PANTHER" id="PTHR43775:SF7">
    <property type="entry name" value="FATTY ACID SYNTHASE"/>
    <property type="match status" value="1"/>
</dbReference>
<gene>
    <name evidence="11" type="ORF">V5799_010747</name>
</gene>
<dbReference type="Gene3D" id="3.30.70.3290">
    <property type="match status" value="1"/>
</dbReference>
<dbReference type="Gene3D" id="3.40.50.720">
    <property type="entry name" value="NAD(P)-binding Rossmann-like Domain"/>
    <property type="match status" value="1"/>
</dbReference>
<dbReference type="SUPFAM" id="SSF55048">
    <property type="entry name" value="Probable ACP-binding domain of malonyl-CoA ACP transacylase"/>
    <property type="match status" value="1"/>
</dbReference>
<evidence type="ECO:0000256" key="8">
    <source>
        <dbReference type="ARBA" id="ARBA00023268"/>
    </source>
</evidence>
<dbReference type="InterPro" id="IPR050091">
    <property type="entry name" value="PKS_NRPS_Biosynth_Enz"/>
</dbReference>
<dbReference type="EMBL" id="JARKHS020015126">
    <property type="protein sequence ID" value="KAK8774720.1"/>
    <property type="molecule type" value="Genomic_DNA"/>
</dbReference>
<proteinExistence type="predicted"/>
<evidence type="ECO:0000256" key="5">
    <source>
        <dbReference type="ARBA" id="ARBA00023002"/>
    </source>
</evidence>
<keyword evidence="4" id="KW-0521">NADP</keyword>
<dbReference type="InterPro" id="IPR029063">
    <property type="entry name" value="SAM-dependent_MTases_sf"/>
</dbReference>
<evidence type="ECO:0000259" key="10">
    <source>
        <dbReference type="PROSITE" id="PS52019"/>
    </source>
</evidence>
<evidence type="ECO:0000256" key="3">
    <source>
        <dbReference type="ARBA" id="ARBA00022832"/>
    </source>
</evidence>
<dbReference type="SMART" id="SM00827">
    <property type="entry name" value="PKS_AT"/>
    <property type="match status" value="1"/>
</dbReference>